<dbReference type="PANTHER" id="PTHR12992:SF24">
    <property type="entry name" value="PEROXISOMAL COENZYME A DIPHOSPHATASE NUDT7"/>
    <property type="match status" value="1"/>
</dbReference>
<feature type="compositionally biased region" description="Low complexity" evidence="7">
    <location>
        <begin position="612"/>
        <end position="636"/>
    </location>
</feature>
<protein>
    <recommendedName>
        <fullName evidence="8">Nudix hydrolase domain-containing protein</fullName>
    </recommendedName>
</protein>
<comment type="caution">
    <text evidence="9">The sequence shown here is derived from an EMBL/GenBank/DDBJ whole genome shotgun (WGS) entry which is preliminary data.</text>
</comment>
<feature type="compositionally biased region" description="Low complexity" evidence="7">
    <location>
        <begin position="554"/>
        <end position="572"/>
    </location>
</feature>
<dbReference type="SUPFAM" id="SSF55811">
    <property type="entry name" value="Nudix"/>
    <property type="match status" value="1"/>
</dbReference>
<evidence type="ECO:0000256" key="7">
    <source>
        <dbReference type="SAM" id="MobiDB-lite"/>
    </source>
</evidence>
<comment type="cofactor">
    <cofactor evidence="1">
        <name>Mn(2+)</name>
        <dbReference type="ChEBI" id="CHEBI:29035"/>
    </cofactor>
</comment>
<dbReference type="Proteomes" id="UP001220256">
    <property type="component" value="Unassembled WGS sequence"/>
</dbReference>
<reference evidence="9 10" key="1">
    <citation type="journal article" date="2023" name="IMA Fungus">
        <title>Comparative genomic study of the Penicillium genus elucidates a diverse pangenome and 15 lateral gene transfer events.</title>
        <authorList>
            <person name="Petersen C."/>
            <person name="Sorensen T."/>
            <person name="Nielsen M.R."/>
            <person name="Sondergaard T.E."/>
            <person name="Sorensen J.L."/>
            <person name="Fitzpatrick D.A."/>
            <person name="Frisvad J.C."/>
            <person name="Nielsen K.L."/>
        </authorList>
    </citation>
    <scope>NUCLEOTIDE SEQUENCE [LARGE SCALE GENOMIC DNA]</scope>
    <source>
        <strain evidence="9 10">IBT 3361</strain>
    </source>
</reference>
<dbReference type="PROSITE" id="PS51462">
    <property type="entry name" value="NUDIX"/>
    <property type="match status" value="1"/>
</dbReference>
<dbReference type="InterPro" id="IPR015797">
    <property type="entry name" value="NUDIX_hydrolase-like_dom_sf"/>
</dbReference>
<dbReference type="InterPro" id="IPR020084">
    <property type="entry name" value="NUDIX_hydrolase_CS"/>
</dbReference>
<feature type="region of interest" description="Disordered" evidence="7">
    <location>
        <begin position="483"/>
        <end position="503"/>
    </location>
</feature>
<dbReference type="InterPro" id="IPR045121">
    <property type="entry name" value="CoAse"/>
</dbReference>
<feature type="domain" description="Nudix hydrolase" evidence="8">
    <location>
        <begin position="31"/>
        <end position="185"/>
    </location>
</feature>
<name>A0ABQ8WMU0_PENCH</name>
<evidence type="ECO:0000313" key="10">
    <source>
        <dbReference type="Proteomes" id="UP001220256"/>
    </source>
</evidence>
<evidence type="ECO:0000313" key="9">
    <source>
        <dbReference type="EMBL" id="KAJ5271236.1"/>
    </source>
</evidence>
<proteinExistence type="predicted"/>
<keyword evidence="3" id="KW-0479">Metal-binding</keyword>
<dbReference type="CDD" id="cd03426">
    <property type="entry name" value="NUDIX_CoAse_Nudt7"/>
    <property type="match status" value="1"/>
</dbReference>
<feature type="region of interest" description="Disordered" evidence="7">
    <location>
        <begin position="266"/>
        <end position="329"/>
    </location>
</feature>
<evidence type="ECO:0000259" key="8">
    <source>
        <dbReference type="PROSITE" id="PS51462"/>
    </source>
</evidence>
<evidence type="ECO:0000256" key="3">
    <source>
        <dbReference type="ARBA" id="ARBA00022723"/>
    </source>
</evidence>
<keyword evidence="5" id="KW-0460">Magnesium</keyword>
<evidence type="ECO:0000256" key="5">
    <source>
        <dbReference type="ARBA" id="ARBA00022842"/>
    </source>
</evidence>
<comment type="cofactor">
    <cofactor evidence="2">
        <name>Mg(2+)</name>
        <dbReference type="ChEBI" id="CHEBI:18420"/>
    </cofactor>
</comment>
<evidence type="ECO:0000256" key="2">
    <source>
        <dbReference type="ARBA" id="ARBA00001946"/>
    </source>
</evidence>
<organism evidence="9 10">
    <name type="scientific">Penicillium chrysogenum</name>
    <name type="common">Penicillium notatum</name>
    <dbReference type="NCBI Taxonomy" id="5076"/>
    <lineage>
        <taxon>Eukaryota</taxon>
        <taxon>Fungi</taxon>
        <taxon>Dikarya</taxon>
        <taxon>Ascomycota</taxon>
        <taxon>Pezizomycotina</taxon>
        <taxon>Eurotiomycetes</taxon>
        <taxon>Eurotiomycetidae</taxon>
        <taxon>Eurotiales</taxon>
        <taxon>Aspergillaceae</taxon>
        <taxon>Penicillium</taxon>
        <taxon>Penicillium chrysogenum species complex</taxon>
    </lineage>
</organism>
<keyword evidence="4" id="KW-0378">Hydrolase</keyword>
<dbReference type="PROSITE" id="PS00893">
    <property type="entry name" value="NUDIX_BOX"/>
    <property type="match status" value="1"/>
</dbReference>
<gene>
    <name evidence="9" type="ORF">N7505_006994</name>
</gene>
<keyword evidence="6" id="KW-0464">Manganese</keyword>
<feature type="region of interest" description="Disordered" evidence="7">
    <location>
        <begin position="551"/>
        <end position="636"/>
    </location>
</feature>
<dbReference type="PANTHER" id="PTHR12992">
    <property type="entry name" value="NUDIX HYDROLASE"/>
    <property type="match status" value="1"/>
</dbReference>
<dbReference type="InterPro" id="IPR000086">
    <property type="entry name" value="NUDIX_hydrolase_dom"/>
</dbReference>
<sequence length="689" mass="76550">MAPLNPTSQEAINRLRNYIPPPTVYDSLPLSRRAAVLILLFADAKGDLKVVVTIRAKTLSSYAGDAALPGGRAEHAETAFQTARREASEEIGLPDINQKLPPPFSVEHLCEFPANLAKTEVVVRPCVAFLHSYDPALGNADPEVSLIPILDAREVEAVFTAPFKDFLSGNLPNGQEWYRGSWGMWHNSHWRMHQFFVREDQVYRIFGMTARIIVDAARVAYAQEPEFEHNSHFGDEEMIAKLRQLGRLVEWLPPVRPSRSLEGLERVIPPLSPNTPSTRSELFLNKPLPAKPLPEQPECSAMWSDSSDSDTESTLDSLTGPSEPRNSADSYPIFVSSGCDFDDLVDHPAPSADQLLRLSPQPPHKRTDSIGINIPSIVEPTTVSVSSSFSDTTYVRPPHWNQNRTGTNHYFREKKWDYFPELAPSALQASGRISPNMVAPNHKTRKIGNPLDFAKGKYRWHSLDRGGFGGVRDSIKTYVHRTLSRDSTENKKELPRPATAPMDHHLNDVGGTHGKTVPAQQSSLALDTKVARATSVATSSSEYDYTNHKFHLQTPISPTSPTSLKTPTTPRPKQLAVPLSPYQKHGSGSWESPKKSKKRNIQFPRYKSSPVLDAEPSSSSAPDLSSANAASSLSPSWKQSQYNTRGVFLGAKKKIVESKDDRRREFLKAQIKFVGPVNPHTYVQADPWV</sequence>
<dbReference type="Pfam" id="PF00293">
    <property type="entry name" value="NUDIX"/>
    <property type="match status" value="1"/>
</dbReference>
<evidence type="ECO:0000256" key="6">
    <source>
        <dbReference type="ARBA" id="ARBA00023211"/>
    </source>
</evidence>
<evidence type="ECO:0000256" key="1">
    <source>
        <dbReference type="ARBA" id="ARBA00001936"/>
    </source>
</evidence>
<keyword evidence="10" id="KW-1185">Reference proteome</keyword>
<evidence type="ECO:0000256" key="4">
    <source>
        <dbReference type="ARBA" id="ARBA00022801"/>
    </source>
</evidence>
<dbReference type="Gene3D" id="3.90.79.10">
    <property type="entry name" value="Nucleoside Triphosphate Pyrophosphohydrolase"/>
    <property type="match status" value="1"/>
</dbReference>
<dbReference type="EMBL" id="JAPVEB010000003">
    <property type="protein sequence ID" value="KAJ5271236.1"/>
    <property type="molecule type" value="Genomic_DNA"/>
</dbReference>
<feature type="compositionally biased region" description="Basic and acidic residues" evidence="7">
    <location>
        <begin position="483"/>
        <end position="495"/>
    </location>
</feature>
<accession>A0ABQ8WMU0</accession>